<dbReference type="AlphaFoldDB" id="A0A6A4GZA5"/>
<sequence>MQLPEELLQDIAECIAYDTVFAERQMPKLRWKYSTTELLCLSIANHQLRRICFPFLFSCVEVELNDLKKLTDLCADNEKFALSIRALNLENTSRELRDETTDGIGCLLNHLKHLLQLNLTSIWLDNPLLTVINSHPVPSVIVSDINFCDAELLSKLGPGQLAKFLFNVAAFYDENGRNELEAYSPSGAQVRQLNISRADRLQDSIRTWTLHGLCELRLNLERRPTSLSWIPEFACANPLLQKICFTASFSSMVNVLHDPTIPFIKSFVEEAYEAGLNHDLTIKGFAITRHRGSTVLALGDLREWYVSGLHLIIPEWSSGRLLHIAHSLFPQISVLTIGNLSAPFDELVTALGRFSSLQIVNFDRPPRFLLGFGKQSPDHAEMEAAMMQYTSCIAQRIPSIEAFYILALEDKESWLQGWLNVQTFRTRHTIGPLHRHIFRSREKTYPRQSSKYYNFVLLV</sequence>
<evidence type="ECO:0000313" key="1">
    <source>
        <dbReference type="EMBL" id="KAE9391259.1"/>
    </source>
</evidence>
<proteinExistence type="predicted"/>
<protein>
    <submittedName>
        <fullName evidence="1">Uncharacterized protein</fullName>
    </submittedName>
</protein>
<dbReference type="EMBL" id="ML769631">
    <property type="protein sequence ID" value="KAE9391259.1"/>
    <property type="molecule type" value="Genomic_DNA"/>
</dbReference>
<accession>A0A6A4GZA5</accession>
<dbReference type="OrthoDB" id="2954128at2759"/>
<dbReference type="Proteomes" id="UP000799118">
    <property type="component" value="Unassembled WGS sequence"/>
</dbReference>
<evidence type="ECO:0000313" key="2">
    <source>
        <dbReference type="Proteomes" id="UP000799118"/>
    </source>
</evidence>
<reference evidence="1" key="1">
    <citation type="journal article" date="2019" name="Environ. Microbiol.">
        <title>Fungal ecological strategies reflected in gene transcription - a case study of two litter decomposers.</title>
        <authorList>
            <person name="Barbi F."/>
            <person name="Kohler A."/>
            <person name="Barry K."/>
            <person name="Baskaran P."/>
            <person name="Daum C."/>
            <person name="Fauchery L."/>
            <person name="Ihrmark K."/>
            <person name="Kuo A."/>
            <person name="LaButti K."/>
            <person name="Lipzen A."/>
            <person name="Morin E."/>
            <person name="Grigoriev I.V."/>
            <person name="Henrissat B."/>
            <person name="Lindahl B."/>
            <person name="Martin F."/>
        </authorList>
    </citation>
    <scope>NUCLEOTIDE SEQUENCE</scope>
    <source>
        <strain evidence="1">JB14</strain>
    </source>
</reference>
<gene>
    <name evidence="1" type="ORF">BT96DRAFT_925392</name>
</gene>
<organism evidence="1 2">
    <name type="scientific">Gymnopus androsaceus JB14</name>
    <dbReference type="NCBI Taxonomy" id="1447944"/>
    <lineage>
        <taxon>Eukaryota</taxon>
        <taxon>Fungi</taxon>
        <taxon>Dikarya</taxon>
        <taxon>Basidiomycota</taxon>
        <taxon>Agaricomycotina</taxon>
        <taxon>Agaricomycetes</taxon>
        <taxon>Agaricomycetidae</taxon>
        <taxon>Agaricales</taxon>
        <taxon>Marasmiineae</taxon>
        <taxon>Omphalotaceae</taxon>
        <taxon>Gymnopus</taxon>
    </lineage>
</organism>
<keyword evidence="2" id="KW-1185">Reference proteome</keyword>
<name>A0A6A4GZA5_9AGAR</name>